<dbReference type="Pfam" id="PF08718">
    <property type="entry name" value="GLTP"/>
    <property type="match status" value="1"/>
</dbReference>
<evidence type="ECO:0000313" key="3">
    <source>
        <dbReference type="EMBL" id="KAK7873111.1"/>
    </source>
</evidence>
<organism evidence="3 4">
    <name type="scientific">Gryllus longicercus</name>
    <dbReference type="NCBI Taxonomy" id="2509291"/>
    <lineage>
        <taxon>Eukaryota</taxon>
        <taxon>Metazoa</taxon>
        <taxon>Ecdysozoa</taxon>
        <taxon>Arthropoda</taxon>
        <taxon>Hexapoda</taxon>
        <taxon>Insecta</taxon>
        <taxon>Pterygota</taxon>
        <taxon>Neoptera</taxon>
        <taxon>Polyneoptera</taxon>
        <taxon>Orthoptera</taxon>
        <taxon>Ensifera</taxon>
        <taxon>Gryllidea</taxon>
        <taxon>Grylloidea</taxon>
        <taxon>Gryllidae</taxon>
        <taxon>Gryllinae</taxon>
        <taxon>Gryllus</taxon>
    </lineage>
</organism>
<keyword evidence="1" id="KW-0813">Transport</keyword>
<evidence type="ECO:0000256" key="1">
    <source>
        <dbReference type="ARBA" id="ARBA00022448"/>
    </source>
</evidence>
<dbReference type="InterPro" id="IPR036497">
    <property type="entry name" value="GLTP_sf"/>
</dbReference>
<dbReference type="EMBL" id="JAZDUA010000016">
    <property type="protein sequence ID" value="KAK7873111.1"/>
    <property type="molecule type" value="Genomic_DNA"/>
</dbReference>
<dbReference type="SUPFAM" id="SSF110004">
    <property type="entry name" value="Glycolipid transfer protein, GLTP"/>
    <property type="match status" value="1"/>
</dbReference>
<dbReference type="GO" id="GO:0016020">
    <property type="term" value="C:membrane"/>
    <property type="evidence" value="ECO:0007669"/>
    <property type="project" value="TreeGrafter"/>
</dbReference>
<name>A0AAN9VZX8_9ORTH</name>
<dbReference type="GO" id="GO:0005829">
    <property type="term" value="C:cytosol"/>
    <property type="evidence" value="ECO:0007669"/>
    <property type="project" value="TreeGrafter"/>
</dbReference>
<evidence type="ECO:0000313" key="4">
    <source>
        <dbReference type="Proteomes" id="UP001378592"/>
    </source>
</evidence>
<gene>
    <name evidence="3" type="ORF">R5R35_006341</name>
</gene>
<evidence type="ECO:0000259" key="2">
    <source>
        <dbReference type="Pfam" id="PF08718"/>
    </source>
</evidence>
<dbReference type="GO" id="GO:1902388">
    <property type="term" value="F:ceramide 1-phosphate transfer activity"/>
    <property type="evidence" value="ECO:0007669"/>
    <property type="project" value="TreeGrafter"/>
</dbReference>
<dbReference type="PANTHER" id="PTHR10219">
    <property type="entry name" value="GLYCOLIPID TRANSFER PROTEIN-RELATED"/>
    <property type="match status" value="1"/>
</dbReference>
<dbReference type="InterPro" id="IPR014830">
    <property type="entry name" value="Glycolipid_transfer_prot_dom"/>
</dbReference>
<feature type="domain" description="Glycolipid transfer protein" evidence="2">
    <location>
        <begin position="32"/>
        <end position="173"/>
    </location>
</feature>
<dbReference type="Proteomes" id="UP001378592">
    <property type="component" value="Unassembled WGS sequence"/>
</dbReference>
<dbReference type="AlphaFoldDB" id="A0AAN9VZX8"/>
<comment type="caution">
    <text evidence="3">The sequence shown here is derived from an EMBL/GenBank/DDBJ whole genome shotgun (WGS) entry which is preliminary data.</text>
</comment>
<protein>
    <recommendedName>
        <fullName evidence="2">Glycolipid transfer protein domain-containing protein</fullName>
    </recommendedName>
</protein>
<accession>A0AAN9VZX8</accession>
<dbReference type="Gene3D" id="1.10.3520.10">
    <property type="entry name" value="Glycolipid transfer protein"/>
    <property type="match status" value="1"/>
</dbReference>
<dbReference type="GO" id="GO:1902387">
    <property type="term" value="F:ceramide 1-phosphate binding"/>
    <property type="evidence" value="ECO:0007669"/>
    <property type="project" value="TreeGrafter"/>
</dbReference>
<keyword evidence="4" id="KW-1185">Reference proteome</keyword>
<reference evidence="3 4" key="1">
    <citation type="submission" date="2024-03" db="EMBL/GenBank/DDBJ databases">
        <title>The genome assembly and annotation of the cricket Gryllus longicercus Weissman &amp; Gray.</title>
        <authorList>
            <person name="Szrajer S."/>
            <person name="Gray D."/>
            <person name="Ylla G."/>
        </authorList>
    </citation>
    <scope>NUCLEOTIDE SEQUENCE [LARGE SCALE GENOMIC DNA]</scope>
    <source>
        <strain evidence="3">DAG 2021-001</strain>
        <tissue evidence="3">Whole body minus gut</tissue>
    </source>
</reference>
<proteinExistence type="predicted"/>
<sequence>MSASNGGVLSEENKNFFTAVQQPFPEILDGKINTAHFLESSRGVVVLVEKFGKVFAPVKYDMSGNIQKLSDRYITDTEKYKFLNDMILSEKEAGGIHVTDALLWLRRALHFFHEFFQCVLNDSRDGTRDEDLVPFLKKAYKETLERYHGWMAQQLFGLISRMCPCRSDLLLTLSLGHEGQEESVMRSLDDFLQGLNSNIQLLIEFYQTHGLESDVRV</sequence>
<dbReference type="PANTHER" id="PTHR10219:SF25">
    <property type="entry name" value="PLECKSTRIN HOMOLOGY DOMAIN-CONTAINING FAMILY A MEMBER 8"/>
    <property type="match status" value="1"/>
</dbReference>
<dbReference type="FunFam" id="1.10.3520.10:FF:000001">
    <property type="entry name" value="Pleckstrin domain-containing family A member 8"/>
    <property type="match status" value="1"/>
</dbReference>